<dbReference type="Pfam" id="PF05683">
    <property type="entry name" value="Fumerase_C"/>
    <property type="match status" value="1"/>
</dbReference>
<dbReference type="InterPro" id="IPR004647">
    <property type="entry name" value="Fe-S_hydro-lyase_TtdB-typ_cat"/>
</dbReference>
<dbReference type="NCBIfam" id="TIGR00723">
    <property type="entry name" value="ttdB_fumA_fumB"/>
    <property type="match status" value="1"/>
</dbReference>
<dbReference type="NCBIfam" id="NF005310">
    <property type="entry name" value="PRK06842.1"/>
    <property type="match status" value="1"/>
</dbReference>
<dbReference type="Gene3D" id="3.20.130.10">
    <property type="entry name" value="Fe-S hydro-lyase, tartrate dehydratase beta-type, catalytic domain"/>
    <property type="match status" value="1"/>
</dbReference>
<proteinExistence type="inferred from homology"/>
<dbReference type="RefSeq" id="WP_207599254.1">
    <property type="nucleotide sequence ID" value="NZ_JAFNJU010000004.1"/>
</dbReference>
<feature type="domain" description="Fe-S hydro-lyase tartrate dehydratase beta-type catalytic" evidence="3">
    <location>
        <begin position="2"/>
        <end position="174"/>
    </location>
</feature>
<dbReference type="InterPro" id="IPR036660">
    <property type="entry name" value="Fe-S_hydroAse_TtdB_cat_sf"/>
</dbReference>
<organism evidence="4 5">
    <name type="scientific">Proteiniclasticum aestuarii</name>
    <dbReference type="NCBI Taxonomy" id="2817862"/>
    <lineage>
        <taxon>Bacteria</taxon>
        <taxon>Bacillati</taxon>
        <taxon>Bacillota</taxon>
        <taxon>Clostridia</taxon>
        <taxon>Eubacteriales</taxon>
        <taxon>Clostridiaceae</taxon>
        <taxon>Proteiniclasticum</taxon>
    </lineage>
</organism>
<sequence length="188" mass="21065">MEVRLTTPLRKEDVENLRPGDNVLISGTIYAARDAAHKKLMERLDRGEELPFDIQGAVIYYVGPTPTREGEVIGSAGPTTSLRMDAYTPRLLDLGLMGMIGKGKRNDEVKRKMTEHGAVYFAAIGGAGALIKKRILSQETIAYEELGPEAIRKLEVKDFPVTVIIDSKGKDLYEIGRDEYLNWKREER</sequence>
<keyword evidence="2" id="KW-0456">Lyase</keyword>
<reference evidence="4" key="1">
    <citation type="submission" date="2021-03" db="EMBL/GenBank/DDBJ databases">
        <title>Proteiniclasticum marinus sp. nov., isolated from tidal flat sediment.</title>
        <authorList>
            <person name="Namirimu T."/>
            <person name="Yang J.-A."/>
            <person name="Yang S.-H."/>
            <person name="Kim Y.-J."/>
            <person name="Kwon K.K."/>
        </authorList>
    </citation>
    <scope>NUCLEOTIDE SEQUENCE</scope>
    <source>
        <strain evidence="4">SCR006</strain>
    </source>
</reference>
<keyword evidence="5" id="KW-1185">Reference proteome</keyword>
<evidence type="ECO:0000313" key="5">
    <source>
        <dbReference type="Proteomes" id="UP000664218"/>
    </source>
</evidence>
<dbReference type="EMBL" id="JAFNJU010000004">
    <property type="protein sequence ID" value="MBO1264738.1"/>
    <property type="molecule type" value="Genomic_DNA"/>
</dbReference>
<comment type="similarity">
    <text evidence="1">Belongs to the class-I fumarase family.</text>
</comment>
<dbReference type="PANTHER" id="PTHR43351:SF2">
    <property type="entry name" value="L(+)-TARTRATE DEHYDRATASE SUBUNIT BETA-RELATED"/>
    <property type="match status" value="1"/>
</dbReference>
<evidence type="ECO:0000256" key="2">
    <source>
        <dbReference type="ARBA" id="ARBA00023239"/>
    </source>
</evidence>
<evidence type="ECO:0000256" key="1">
    <source>
        <dbReference type="ARBA" id="ARBA00008876"/>
    </source>
</evidence>
<dbReference type="PANTHER" id="PTHR43351">
    <property type="entry name" value="L(+)-TARTRATE DEHYDRATASE SUBUNIT BETA"/>
    <property type="match status" value="1"/>
</dbReference>
<accession>A0A939HA54</accession>
<evidence type="ECO:0000313" key="4">
    <source>
        <dbReference type="EMBL" id="MBO1264738.1"/>
    </source>
</evidence>
<comment type="caution">
    <text evidence="4">The sequence shown here is derived from an EMBL/GenBank/DDBJ whole genome shotgun (WGS) entry which is preliminary data.</text>
</comment>
<gene>
    <name evidence="4" type="ORF">J3A84_06815</name>
</gene>
<dbReference type="Proteomes" id="UP000664218">
    <property type="component" value="Unassembled WGS sequence"/>
</dbReference>
<evidence type="ECO:0000259" key="3">
    <source>
        <dbReference type="Pfam" id="PF05683"/>
    </source>
</evidence>
<dbReference type="AlphaFoldDB" id="A0A939HA54"/>
<name>A0A939HA54_9CLOT</name>
<protein>
    <submittedName>
        <fullName evidence="4">Fe-S-containing hydro-lyase</fullName>
    </submittedName>
</protein>
<dbReference type="SUPFAM" id="SSF117457">
    <property type="entry name" value="FumA C-terminal domain-like"/>
    <property type="match status" value="1"/>
</dbReference>
<dbReference type="GO" id="GO:0016836">
    <property type="term" value="F:hydro-lyase activity"/>
    <property type="evidence" value="ECO:0007669"/>
    <property type="project" value="InterPro"/>
</dbReference>